<dbReference type="KEGG" id="mfo:Metfor_0840"/>
<keyword evidence="4 7" id="KW-1133">Transmembrane helix</keyword>
<dbReference type="HOGENOM" id="CLU_000604_8_0_2"/>
<keyword evidence="2" id="KW-1003">Cell membrane</keyword>
<dbReference type="PANTHER" id="PTHR30572">
    <property type="entry name" value="MEMBRANE COMPONENT OF TRANSPORTER-RELATED"/>
    <property type="match status" value="1"/>
</dbReference>
<dbReference type="STRING" id="593750.Metfor_0840"/>
<name>L0HAX0_METFS</name>
<keyword evidence="10" id="KW-0449">Lipoprotein</keyword>
<dbReference type="PANTHER" id="PTHR30572:SF4">
    <property type="entry name" value="ABC TRANSPORTER PERMEASE YTRF"/>
    <property type="match status" value="1"/>
</dbReference>
<feature type="transmembrane region" description="Helical" evidence="7">
    <location>
        <begin position="260"/>
        <end position="289"/>
    </location>
</feature>
<sequence length="404" mass="43668" precursor="true">MTKLLDFARLSARQLMKKRMRVLLTAFGIAIGIAAVVAMVSFGEGIRYQAIETIRQQSDLTLIEVTGSIKDGTVIPITESKAELVQKIPHVGAAGPVYRVSFSTLRQTYIDVLGIRAGDLKALFRPVLASGELYPASSNQVLLGHELAGKLKKYEGIREGDLFTVVIRDYNEYGAPSDRKLAIKPGGTLRAREDALDNLLIMDLDSVSALSNESMPYNAVYVRVDDPENVMAVARDVQSLGLTANGAFRQIESVNRFMDLVILFLSIFAAISLVVGALMIVNTMVMSVYERTREIGVSMALGASQGDVVTLILAECLYIGMIGGILGDLLGIFFSWVINTAGKAYLLSQTGDLFSAFARYDLALVTPGILVAAFLVAVVLSLVSGIYPALQAARLNPVEAIRHT</sequence>
<feature type="domain" description="ABC3 transporter permease C-terminal" evidence="8">
    <location>
        <begin position="267"/>
        <end position="397"/>
    </location>
</feature>
<evidence type="ECO:0000256" key="4">
    <source>
        <dbReference type="ARBA" id="ARBA00022989"/>
    </source>
</evidence>
<keyword evidence="5 7" id="KW-0472">Membrane</keyword>
<dbReference type="InterPro" id="IPR003838">
    <property type="entry name" value="ABC3_permease_C"/>
</dbReference>
<dbReference type="eggNOG" id="arCOG02312">
    <property type="taxonomic scope" value="Archaea"/>
</dbReference>
<gene>
    <name evidence="10" type="ordered locus">Metfor_0840</name>
</gene>
<evidence type="ECO:0000256" key="3">
    <source>
        <dbReference type="ARBA" id="ARBA00022692"/>
    </source>
</evidence>
<feature type="transmembrane region" description="Helical" evidence="7">
    <location>
        <begin position="362"/>
        <end position="387"/>
    </location>
</feature>
<dbReference type="OrthoDB" id="11469at2157"/>
<dbReference type="InterPro" id="IPR050250">
    <property type="entry name" value="Macrolide_Exporter_MacB"/>
</dbReference>
<feature type="transmembrane region" description="Helical" evidence="7">
    <location>
        <begin position="310"/>
        <end position="338"/>
    </location>
</feature>
<comment type="similarity">
    <text evidence="6">Belongs to the ABC-4 integral membrane protein family.</text>
</comment>
<dbReference type="Pfam" id="PF12704">
    <property type="entry name" value="MacB_PCD"/>
    <property type="match status" value="1"/>
</dbReference>
<dbReference type="EMBL" id="CP003167">
    <property type="protein sequence ID" value="AGB01897.1"/>
    <property type="molecule type" value="Genomic_DNA"/>
</dbReference>
<reference evidence="11" key="1">
    <citation type="submission" date="2011-12" db="EMBL/GenBank/DDBJ databases">
        <title>Complete sequence of Methanoregula formicicum SMSP.</title>
        <authorList>
            <person name="Lucas S."/>
            <person name="Han J."/>
            <person name="Lapidus A."/>
            <person name="Cheng J.-F."/>
            <person name="Goodwin L."/>
            <person name="Pitluck S."/>
            <person name="Peters L."/>
            <person name="Ovchinnikova G."/>
            <person name="Teshima H."/>
            <person name="Detter J.C."/>
            <person name="Han C."/>
            <person name="Tapia R."/>
            <person name="Land M."/>
            <person name="Hauser L."/>
            <person name="Kyrpides N."/>
            <person name="Ivanova N."/>
            <person name="Pagani I."/>
            <person name="Imachi H."/>
            <person name="Tamaki H."/>
            <person name="Sekiguchi Y."/>
            <person name="Kamagata Y."/>
            <person name="Cadillo-Quiroz H."/>
            <person name="Zinder S."/>
            <person name="Liu W.-T."/>
            <person name="Woyke T."/>
        </authorList>
    </citation>
    <scope>NUCLEOTIDE SEQUENCE [LARGE SCALE GENOMIC DNA]</scope>
    <source>
        <strain evidence="11">DSM 22288 / NBRC 105244 / SMSP</strain>
    </source>
</reference>
<dbReference type="GO" id="GO:0005886">
    <property type="term" value="C:plasma membrane"/>
    <property type="evidence" value="ECO:0007669"/>
    <property type="project" value="UniProtKB-SubCell"/>
</dbReference>
<evidence type="ECO:0000256" key="7">
    <source>
        <dbReference type="SAM" id="Phobius"/>
    </source>
</evidence>
<evidence type="ECO:0000256" key="1">
    <source>
        <dbReference type="ARBA" id="ARBA00004651"/>
    </source>
</evidence>
<dbReference type="GeneID" id="14310153"/>
<evidence type="ECO:0000256" key="5">
    <source>
        <dbReference type="ARBA" id="ARBA00023136"/>
    </source>
</evidence>
<evidence type="ECO:0000259" key="9">
    <source>
        <dbReference type="Pfam" id="PF12704"/>
    </source>
</evidence>
<dbReference type="RefSeq" id="WP_015284861.1">
    <property type="nucleotide sequence ID" value="NC_019943.1"/>
</dbReference>
<organism evidence="10 11">
    <name type="scientific">Methanoregula formicica (strain DSM 22288 / NBRC 105244 / SMSP)</name>
    <dbReference type="NCBI Taxonomy" id="593750"/>
    <lineage>
        <taxon>Archaea</taxon>
        <taxon>Methanobacteriati</taxon>
        <taxon>Methanobacteriota</taxon>
        <taxon>Stenosarchaea group</taxon>
        <taxon>Methanomicrobia</taxon>
        <taxon>Methanomicrobiales</taxon>
        <taxon>Methanoregulaceae</taxon>
        <taxon>Methanoregula</taxon>
    </lineage>
</organism>
<dbReference type="GO" id="GO:0022857">
    <property type="term" value="F:transmembrane transporter activity"/>
    <property type="evidence" value="ECO:0007669"/>
    <property type="project" value="TreeGrafter"/>
</dbReference>
<protein>
    <submittedName>
        <fullName evidence="10">ABC-type transport system, involved in lipoprotein release, permease component</fullName>
    </submittedName>
</protein>
<evidence type="ECO:0000313" key="10">
    <source>
        <dbReference type="EMBL" id="AGB01897.1"/>
    </source>
</evidence>
<evidence type="ECO:0000256" key="2">
    <source>
        <dbReference type="ARBA" id="ARBA00022475"/>
    </source>
</evidence>
<dbReference type="InParanoid" id="L0HAX0"/>
<accession>L0HAX0</accession>
<comment type="subcellular location">
    <subcellularLocation>
        <location evidence="1">Cell membrane</location>
        <topology evidence="1">Multi-pass membrane protein</topology>
    </subcellularLocation>
</comment>
<evidence type="ECO:0000259" key="8">
    <source>
        <dbReference type="Pfam" id="PF02687"/>
    </source>
</evidence>
<dbReference type="AlphaFoldDB" id="L0HAX0"/>
<dbReference type="Pfam" id="PF02687">
    <property type="entry name" value="FtsX"/>
    <property type="match status" value="1"/>
</dbReference>
<keyword evidence="11" id="KW-1185">Reference proteome</keyword>
<keyword evidence="3 7" id="KW-0812">Transmembrane</keyword>
<evidence type="ECO:0000313" key="11">
    <source>
        <dbReference type="Proteomes" id="UP000010824"/>
    </source>
</evidence>
<feature type="domain" description="MacB-like periplasmic core" evidence="9">
    <location>
        <begin position="23"/>
        <end position="239"/>
    </location>
</feature>
<proteinExistence type="inferred from homology"/>
<reference evidence="10 11" key="2">
    <citation type="journal article" date="2014" name="Genome Announc.">
        <title>Complete Genome Sequence of Methanoregula formicica SMSPT, a Mesophilic Hydrogenotrophic Methanogen Isolated from a Methanogenic Upflow Anaerobic Sludge Blanket Reactor.</title>
        <authorList>
            <person name="Yamamoto K."/>
            <person name="Tamaki H."/>
            <person name="Cadillo-Quiroz H."/>
            <person name="Imachi H."/>
            <person name="Kyrpides N."/>
            <person name="Woyke T."/>
            <person name="Goodwin L."/>
            <person name="Zinder S.H."/>
            <person name="Kamagata Y."/>
            <person name="Liu W.T."/>
        </authorList>
    </citation>
    <scope>NUCLEOTIDE SEQUENCE [LARGE SCALE GENOMIC DNA]</scope>
    <source>
        <strain evidence="11">DSM 22288 / NBRC 105244 / SMSP</strain>
    </source>
</reference>
<dbReference type="InterPro" id="IPR025857">
    <property type="entry name" value="MacB_PCD"/>
</dbReference>
<dbReference type="Proteomes" id="UP000010824">
    <property type="component" value="Chromosome"/>
</dbReference>
<evidence type="ECO:0000256" key="6">
    <source>
        <dbReference type="ARBA" id="ARBA00038076"/>
    </source>
</evidence>